<dbReference type="GO" id="GO:0019441">
    <property type="term" value="P:L-tryptophan catabolic process to kynurenine"/>
    <property type="evidence" value="ECO:0007669"/>
    <property type="project" value="InterPro"/>
</dbReference>
<dbReference type="InterPro" id="IPR037175">
    <property type="entry name" value="KFase_sf"/>
</dbReference>
<comment type="caution">
    <text evidence="1">The sequence shown here is derived from an EMBL/GenBank/DDBJ whole genome shotgun (WGS) entry which is preliminary data.</text>
</comment>
<dbReference type="GO" id="GO:0004061">
    <property type="term" value="F:arylformamidase activity"/>
    <property type="evidence" value="ECO:0007669"/>
    <property type="project" value="InterPro"/>
</dbReference>
<accession>A0A554VIA1</accession>
<dbReference type="Gene3D" id="3.50.30.50">
    <property type="entry name" value="Putative cyclase"/>
    <property type="match status" value="1"/>
</dbReference>
<dbReference type="SUPFAM" id="SSF102198">
    <property type="entry name" value="Putative cyclase"/>
    <property type="match status" value="1"/>
</dbReference>
<keyword evidence="2" id="KW-1185">Reference proteome</keyword>
<dbReference type="EMBL" id="VLNR01000033">
    <property type="protein sequence ID" value="TSE07383.1"/>
    <property type="molecule type" value="Genomic_DNA"/>
</dbReference>
<organism evidence="1 2">
    <name type="scientific">Aquimarina algiphila</name>
    <dbReference type="NCBI Taxonomy" id="2047982"/>
    <lineage>
        <taxon>Bacteria</taxon>
        <taxon>Pseudomonadati</taxon>
        <taxon>Bacteroidota</taxon>
        <taxon>Flavobacteriia</taxon>
        <taxon>Flavobacteriales</taxon>
        <taxon>Flavobacteriaceae</taxon>
        <taxon>Aquimarina</taxon>
    </lineage>
</organism>
<dbReference type="InterPro" id="IPR007325">
    <property type="entry name" value="KFase/CYL"/>
</dbReference>
<reference evidence="1 2" key="1">
    <citation type="submission" date="2019-07" db="EMBL/GenBank/DDBJ databases">
        <title>The draft genome sequence of Aquimarina algiphila M91.</title>
        <authorList>
            <person name="Meng X."/>
        </authorList>
    </citation>
    <scope>NUCLEOTIDE SEQUENCE [LARGE SCALE GENOMIC DNA]</scope>
    <source>
        <strain evidence="1 2">M91</strain>
    </source>
</reference>
<dbReference type="AlphaFoldDB" id="A0A554VIA1"/>
<proteinExistence type="predicted"/>
<evidence type="ECO:0000313" key="1">
    <source>
        <dbReference type="EMBL" id="TSE07383.1"/>
    </source>
</evidence>
<dbReference type="Pfam" id="PF04199">
    <property type="entry name" value="Cyclase"/>
    <property type="match status" value="1"/>
</dbReference>
<gene>
    <name evidence="1" type="ORF">FOF46_15810</name>
</gene>
<sequence>MKNIVDLTLTYTNQIDGFSKKTSKTIQKDGWNASTLTFYSHCGTHMDAPIHFNVSNQTIDQIPVSDFVGRAWVIDLRHIGSRGLINPTHIPADIQKKIIEGDSLILWTNWSRQINTSAYRNELPRISERFAIWCLEKKIKMIGVEPPSVADVNNLEEVTKIHQILLKGVVIIEGLTNINKLQSNCVDLIALPIKIIGGDGAPARVIAIEKYE</sequence>
<name>A0A554VIA1_9FLAO</name>
<protein>
    <submittedName>
        <fullName evidence="1">Cyclase family protein</fullName>
    </submittedName>
</protein>
<evidence type="ECO:0000313" key="2">
    <source>
        <dbReference type="Proteomes" id="UP000318833"/>
    </source>
</evidence>
<dbReference type="RefSeq" id="WP_143917118.1">
    <property type="nucleotide sequence ID" value="NZ_CANMIK010000065.1"/>
</dbReference>
<dbReference type="PANTHER" id="PTHR31118">
    <property type="entry name" value="CYCLASE-LIKE PROTEIN 2"/>
    <property type="match status" value="1"/>
</dbReference>
<dbReference type="OrthoDB" id="9796085at2"/>
<dbReference type="Proteomes" id="UP000318833">
    <property type="component" value="Unassembled WGS sequence"/>
</dbReference>
<dbReference type="PANTHER" id="PTHR31118:SF32">
    <property type="entry name" value="KYNURENINE FORMAMIDASE"/>
    <property type="match status" value="1"/>
</dbReference>